<organism evidence="2 3">
    <name type="scientific">Parasulfuritortus cantonensis</name>
    <dbReference type="NCBI Taxonomy" id="2528202"/>
    <lineage>
        <taxon>Bacteria</taxon>
        <taxon>Pseudomonadati</taxon>
        <taxon>Pseudomonadota</taxon>
        <taxon>Betaproteobacteria</taxon>
        <taxon>Nitrosomonadales</taxon>
        <taxon>Thiobacillaceae</taxon>
        <taxon>Parasulfuritortus</taxon>
    </lineage>
</organism>
<name>A0A4R1B703_9PROT</name>
<feature type="transmembrane region" description="Helical" evidence="1">
    <location>
        <begin position="159"/>
        <end position="178"/>
    </location>
</feature>
<dbReference type="Proteomes" id="UP000295443">
    <property type="component" value="Unassembled WGS sequence"/>
</dbReference>
<protein>
    <recommendedName>
        <fullName evidence="4">NnrS family protein</fullName>
    </recommendedName>
</protein>
<dbReference type="AlphaFoldDB" id="A0A4R1B703"/>
<keyword evidence="3" id="KW-1185">Reference proteome</keyword>
<feature type="transmembrane region" description="Helical" evidence="1">
    <location>
        <begin position="345"/>
        <end position="363"/>
    </location>
</feature>
<dbReference type="OrthoDB" id="8482278at2"/>
<dbReference type="EMBL" id="SJZB01000048">
    <property type="protein sequence ID" value="TCJ11875.1"/>
    <property type="molecule type" value="Genomic_DNA"/>
</dbReference>
<evidence type="ECO:0008006" key="4">
    <source>
        <dbReference type="Google" id="ProtNLM"/>
    </source>
</evidence>
<accession>A0A4R1B703</accession>
<feature type="transmembrane region" description="Helical" evidence="1">
    <location>
        <begin position="276"/>
        <end position="301"/>
    </location>
</feature>
<feature type="transmembrane region" description="Helical" evidence="1">
    <location>
        <begin position="93"/>
        <end position="111"/>
    </location>
</feature>
<keyword evidence="1" id="KW-1133">Transmembrane helix</keyword>
<reference evidence="2 3" key="1">
    <citation type="submission" date="2019-03" db="EMBL/GenBank/DDBJ databases">
        <title>Genome sequence of Thiobacillaceae bacterium LSR1, a sulfur-oxidizing bacterium isolated from freshwater sediment.</title>
        <authorList>
            <person name="Li S."/>
        </authorList>
    </citation>
    <scope>NUCLEOTIDE SEQUENCE [LARGE SCALE GENOMIC DNA]</scope>
    <source>
        <strain evidence="2 3">LSR1</strain>
    </source>
</reference>
<comment type="caution">
    <text evidence="2">The sequence shown here is derived from an EMBL/GenBank/DDBJ whole genome shotgun (WGS) entry which is preliminary data.</text>
</comment>
<feature type="transmembrane region" description="Helical" evidence="1">
    <location>
        <begin position="33"/>
        <end position="55"/>
    </location>
</feature>
<evidence type="ECO:0000313" key="3">
    <source>
        <dbReference type="Proteomes" id="UP000295443"/>
    </source>
</evidence>
<evidence type="ECO:0000256" key="1">
    <source>
        <dbReference type="SAM" id="Phobius"/>
    </source>
</evidence>
<feature type="transmembrane region" description="Helical" evidence="1">
    <location>
        <begin position="123"/>
        <end position="147"/>
    </location>
</feature>
<sequence>MLVFLVAATLALLLAGLALPVAASVSAPFAAHLVLALAVMSLITAAMQHFVPVLVRGRGAGRWLARLPWLMALAGALAAAVFGGWLAYAAVTVAALVGLAGAATMLAWMTARARAALGPAHPGLAWYVAAMACLALGLAAAALIPWLPGWHAALRAFHVHINLYGFVGLTAVGTLQVLMPTVAGRPDPDAAARLRRDLVWAASGALMLAAGKAFDAAVPVWLGIAAWAWPLARLARAWVRLHGRAMVRLHGGEPVLAAALFGFACALVSAGRPDTAPLAVFLPGFLFPLVSGAAGHLAPVWARPGAPAAVQAEARRRLNRHGGLRALLFATAAVLPALAYPCAGMPGLTALVWFLALFAAWLWKD</sequence>
<feature type="transmembrane region" description="Helical" evidence="1">
    <location>
        <begin position="198"/>
        <end position="214"/>
    </location>
</feature>
<keyword evidence="1" id="KW-0812">Transmembrane</keyword>
<dbReference type="RefSeq" id="WP_131448551.1">
    <property type="nucleotide sequence ID" value="NZ_SJZB01000048.1"/>
</dbReference>
<feature type="transmembrane region" description="Helical" evidence="1">
    <location>
        <begin position="67"/>
        <end position="87"/>
    </location>
</feature>
<feature type="transmembrane region" description="Helical" evidence="1">
    <location>
        <begin position="251"/>
        <end position="270"/>
    </location>
</feature>
<proteinExistence type="predicted"/>
<evidence type="ECO:0000313" key="2">
    <source>
        <dbReference type="EMBL" id="TCJ11875.1"/>
    </source>
</evidence>
<keyword evidence="1" id="KW-0472">Membrane</keyword>
<gene>
    <name evidence="2" type="ORF">EZJ19_13780</name>
</gene>